<keyword evidence="1" id="KW-0732">Signal</keyword>
<dbReference type="InterPro" id="IPR051010">
    <property type="entry name" value="BCAA_transport"/>
</dbReference>
<dbReference type="GeneID" id="32894485"/>
<gene>
    <name evidence="4" type="ORF">B1756_10360</name>
</gene>
<evidence type="ECO:0000259" key="3">
    <source>
        <dbReference type="Pfam" id="PF13458"/>
    </source>
</evidence>
<dbReference type="EMBL" id="CP019893">
    <property type="protein sequence ID" value="ARS90091.1"/>
    <property type="molecule type" value="Genomic_DNA"/>
</dbReference>
<dbReference type="SUPFAM" id="SSF53822">
    <property type="entry name" value="Periplasmic binding protein-like I"/>
    <property type="match status" value="1"/>
</dbReference>
<evidence type="ECO:0000313" key="5">
    <source>
        <dbReference type="Proteomes" id="UP000250088"/>
    </source>
</evidence>
<dbReference type="PANTHER" id="PTHR30483:SF6">
    <property type="entry name" value="PERIPLASMIC BINDING PROTEIN OF ABC TRANSPORTER FOR NATURAL AMINO ACIDS"/>
    <property type="match status" value="1"/>
</dbReference>
<dbReference type="KEGG" id="naj:B1756_10360"/>
<dbReference type="PANTHER" id="PTHR30483">
    <property type="entry name" value="LEUCINE-SPECIFIC-BINDING PROTEIN"/>
    <property type="match status" value="1"/>
</dbReference>
<keyword evidence="5" id="KW-1185">Reference proteome</keyword>
<protein>
    <submittedName>
        <fullName evidence="4">ABC transporter substrate-binding protein</fullName>
    </submittedName>
</protein>
<dbReference type="RefSeq" id="WP_086888465.1">
    <property type="nucleotide sequence ID" value="NZ_CP019893.1"/>
</dbReference>
<name>A0A2Z2HSB2_9EURY</name>
<dbReference type="InterPro" id="IPR028082">
    <property type="entry name" value="Peripla_BP_I"/>
</dbReference>
<dbReference type="Pfam" id="PF13458">
    <property type="entry name" value="Peripla_BP_6"/>
    <property type="match status" value="1"/>
</dbReference>
<evidence type="ECO:0000313" key="4">
    <source>
        <dbReference type="EMBL" id="ARS90091.1"/>
    </source>
</evidence>
<dbReference type="Proteomes" id="UP000250088">
    <property type="component" value="Chromosome"/>
</dbReference>
<reference evidence="5" key="1">
    <citation type="submission" date="2017-02" db="EMBL/GenBank/DDBJ databases">
        <title>Natronthermophilus aegyptiacus gen. nov.,sp. nov., an aerobic, extremely halophilic alkalithermophilic archaeon isolated from the athalassohaline Wadi An Natrun, Egypt.</title>
        <authorList>
            <person name="Zhao B."/>
        </authorList>
    </citation>
    <scope>NUCLEOTIDE SEQUENCE [LARGE SCALE GENOMIC DNA]</scope>
    <source>
        <strain evidence="5">JW/NM-HA 15</strain>
    </source>
</reference>
<feature type="domain" description="Leucine-binding protein" evidence="3">
    <location>
        <begin position="59"/>
        <end position="401"/>
    </location>
</feature>
<dbReference type="OrthoDB" id="200499at2157"/>
<sequence length="441" mass="48358">MNSSRRNRASDTDAGRAAGSKRRRFLEGVAAGAIAAPLAGCLETFDTVAGSPEDRTEVVTVGVLAPEPDSDFNGRAIERSARLAVDQLDDDGGIDGRDVELVVGDTKGDPLEGRREYQRLVLDEGADVTVGISTSEVLDHVIEDVAEQETIHITAGAATTGVSDLVREQYDDYRYHFRAGPVNEYDLGQAQIDFLTDMAGEMGWESIALLAEDYGWSEGPWETFQQQRDELEVDIVVEERYSPALDDFTDIYDEAETAGADAVFISTAHTGTDAILDWTGGQRPFEFGGIHVPMQLPTYYDATNGACLYGIGQSSAPLGADVTEKTSTFEDAYEDRYGVSTPVYTGYFAYDAVTLFAEAVEQAGTFDADDLVGTLEDIAFTGSAGQIEFYGRDHEYPHDLVYQRGETLYFQWQEDDDGEGTQEVIWPDEHATSEYVEPDWS</sequence>
<feature type="region of interest" description="Disordered" evidence="2">
    <location>
        <begin position="1"/>
        <end position="21"/>
    </location>
</feature>
<accession>A0A2Z2HSB2</accession>
<evidence type="ECO:0000256" key="1">
    <source>
        <dbReference type="ARBA" id="ARBA00022729"/>
    </source>
</evidence>
<dbReference type="InterPro" id="IPR028081">
    <property type="entry name" value="Leu-bd"/>
</dbReference>
<proteinExistence type="predicted"/>
<evidence type="ECO:0000256" key="2">
    <source>
        <dbReference type="SAM" id="MobiDB-lite"/>
    </source>
</evidence>
<organism evidence="4 5">
    <name type="scientific">Natrarchaeobaculum aegyptiacum</name>
    <dbReference type="NCBI Taxonomy" id="745377"/>
    <lineage>
        <taxon>Archaea</taxon>
        <taxon>Methanobacteriati</taxon>
        <taxon>Methanobacteriota</taxon>
        <taxon>Stenosarchaea group</taxon>
        <taxon>Halobacteria</taxon>
        <taxon>Halobacteriales</taxon>
        <taxon>Natrialbaceae</taxon>
        <taxon>Natrarchaeobaculum</taxon>
    </lineage>
</organism>
<dbReference type="PROSITE" id="PS51318">
    <property type="entry name" value="TAT"/>
    <property type="match status" value="1"/>
</dbReference>
<dbReference type="AlphaFoldDB" id="A0A2Z2HSB2"/>
<dbReference type="InterPro" id="IPR006311">
    <property type="entry name" value="TAT_signal"/>
</dbReference>
<dbReference type="CDD" id="cd06345">
    <property type="entry name" value="PBP1_ABC_ligand_binding-like"/>
    <property type="match status" value="1"/>
</dbReference>
<dbReference type="Gene3D" id="3.40.50.2300">
    <property type="match status" value="2"/>
</dbReference>